<accession>T1GPB8</accession>
<sequence length="72" mass="8391">MTALQEIRWNGNDELEDRSSRPPKSTPKNFNWKVHHSNGANKNRKRTEGTTDTNHFGTLSFLPSFTIRKNYD</sequence>
<evidence type="ECO:0000313" key="3">
    <source>
        <dbReference type="Proteomes" id="UP000015102"/>
    </source>
</evidence>
<dbReference type="EMBL" id="CAQQ02179893">
    <property type="status" value="NOT_ANNOTATED_CDS"/>
    <property type="molecule type" value="Genomic_DNA"/>
</dbReference>
<dbReference type="EMBL" id="CAQQ02179894">
    <property type="status" value="NOT_ANNOTATED_CDS"/>
    <property type="molecule type" value="Genomic_DNA"/>
</dbReference>
<keyword evidence="3" id="KW-1185">Reference proteome</keyword>
<dbReference type="HOGENOM" id="CLU_2725103_0_0_1"/>
<reference evidence="3" key="1">
    <citation type="submission" date="2013-02" db="EMBL/GenBank/DDBJ databases">
        <authorList>
            <person name="Hughes D."/>
        </authorList>
    </citation>
    <scope>NUCLEOTIDE SEQUENCE</scope>
    <source>
        <strain>Durham</strain>
        <strain evidence="3">NC isolate 2 -- Noor lab</strain>
    </source>
</reference>
<dbReference type="EnsemblMetazoa" id="MESCA005443-RA">
    <property type="protein sequence ID" value="MESCA005443-PA"/>
    <property type="gene ID" value="MESCA005443"/>
</dbReference>
<protein>
    <submittedName>
        <fullName evidence="2">Uncharacterized protein</fullName>
    </submittedName>
</protein>
<dbReference type="Proteomes" id="UP000015102">
    <property type="component" value="Unassembled WGS sequence"/>
</dbReference>
<proteinExistence type="predicted"/>
<reference evidence="2" key="2">
    <citation type="submission" date="2015-06" db="UniProtKB">
        <authorList>
            <consortium name="EnsemblMetazoa"/>
        </authorList>
    </citation>
    <scope>IDENTIFICATION</scope>
</reference>
<feature type="region of interest" description="Disordered" evidence="1">
    <location>
        <begin position="1"/>
        <end position="55"/>
    </location>
</feature>
<organism evidence="2 3">
    <name type="scientific">Megaselia scalaris</name>
    <name type="common">Humpbacked fly</name>
    <name type="synonym">Phora scalaris</name>
    <dbReference type="NCBI Taxonomy" id="36166"/>
    <lineage>
        <taxon>Eukaryota</taxon>
        <taxon>Metazoa</taxon>
        <taxon>Ecdysozoa</taxon>
        <taxon>Arthropoda</taxon>
        <taxon>Hexapoda</taxon>
        <taxon>Insecta</taxon>
        <taxon>Pterygota</taxon>
        <taxon>Neoptera</taxon>
        <taxon>Endopterygota</taxon>
        <taxon>Diptera</taxon>
        <taxon>Brachycera</taxon>
        <taxon>Muscomorpha</taxon>
        <taxon>Platypezoidea</taxon>
        <taxon>Phoridae</taxon>
        <taxon>Megaseliini</taxon>
        <taxon>Megaselia</taxon>
    </lineage>
</organism>
<dbReference type="AlphaFoldDB" id="T1GPB8"/>
<evidence type="ECO:0000256" key="1">
    <source>
        <dbReference type="SAM" id="MobiDB-lite"/>
    </source>
</evidence>
<name>T1GPB8_MEGSC</name>
<evidence type="ECO:0000313" key="2">
    <source>
        <dbReference type="EnsemblMetazoa" id="MESCA005443-PA"/>
    </source>
</evidence>